<accession>A0A1C1YSG3</accession>
<protein>
    <submittedName>
        <fullName evidence="1">Uncharacterized protein</fullName>
    </submittedName>
</protein>
<dbReference type="Proteomes" id="UP000094795">
    <property type="component" value="Unassembled WGS sequence"/>
</dbReference>
<dbReference type="RefSeq" id="WP_066182699.1">
    <property type="nucleotide sequence ID" value="NZ_LQZT01000042.1"/>
</dbReference>
<reference evidence="1 2" key="1">
    <citation type="submission" date="2015-12" db="EMBL/GenBank/DDBJ databases">
        <authorList>
            <person name="Shamseldin A."/>
            <person name="Moawad H."/>
            <person name="Abd El-Rahim W.M."/>
            <person name="Sadowsky M.J."/>
        </authorList>
    </citation>
    <scope>NUCLEOTIDE SEQUENCE [LARGE SCALE GENOMIC DNA]</scope>
    <source>
        <strain evidence="1 2">JC234</strain>
    </source>
</reference>
<dbReference type="OrthoDB" id="7857449at2"/>
<dbReference type="STRING" id="1480615.AWJ14_20510"/>
<organism evidence="1 2">
    <name type="scientific">Hoeflea olei</name>
    <dbReference type="NCBI Taxonomy" id="1480615"/>
    <lineage>
        <taxon>Bacteria</taxon>
        <taxon>Pseudomonadati</taxon>
        <taxon>Pseudomonadota</taxon>
        <taxon>Alphaproteobacteria</taxon>
        <taxon>Hyphomicrobiales</taxon>
        <taxon>Rhizobiaceae</taxon>
        <taxon>Hoeflea</taxon>
    </lineage>
</organism>
<proteinExistence type="predicted"/>
<evidence type="ECO:0000313" key="2">
    <source>
        <dbReference type="Proteomes" id="UP000094795"/>
    </source>
</evidence>
<gene>
    <name evidence="1" type="ORF">AWJ14_20510</name>
</gene>
<sequence>MAKLPDMTKHRGMPSGLPGTGFQFTIRRANPRGVTAIFNRRRMADRTSTEKLADTAFLHALWHLYGDEPFERGNLDAGRISWLFGREIVPAEQPFDPQSYQALLRIDEHVARASFPAAFEDVLEV</sequence>
<dbReference type="AlphaFoldDB" id="A0A1C1YSG3"/>
<dbReference type="EMBL" id="LQZT01000042">
    <property type="protein sequence ID" value="OCW56455.1"/>
    <property type="molecule type" value="Genomic_DNA"/>
</dbReference>
<evidence type="ECO:0000313" key="1">
    <source>
        <dbReference type="EMBL" id="OCW56455.1"/>
    </source>
</evidence>
<comment type="caution">
    <text evidence="1">The sequence shown here is derived from an EMBL/GenBank/DDBJ whole genome shotgun (WGS) entry which is preliminary data.</text>
</comment>
<name>A0A1C1YSG3_9HYPH</name>
<keyword evidence="2" id="KW-1185">Reference proteome</keyword>